<dbReference type="AlphaFoldDB" id="K0KJU2"/>
<keyword evidence="4" id="KW-0521">NADP</keyword>
<dbReference type="EC" id="1.8.-.-" evidence="6"/>
<dbReference type="GO" id="GO:0004499">
    <property type="term" value="F:N,N-dimethylaniline monooxygenase activity"/>
    <property type="evidence" value="ECO:0007669"/>
    <property type="project" value="InterPro"/>
</dbReference>
<dbReference type="InterPro" id="IPR000960">
    <property type="entry name" value="Flavin_mOase"/>
</dbReference>
<proteinExistence type="inferred from homology"/>
<organism evidence="6 7">
    <name type="scientific">Wickerhamomyces ciferrii (strain ATCC 14091 / BCRC 22168 / CBS 111 / JCM 3599 / NBRC 0793 / NRRL Y-1031 F-60-10)</name>
    <name type="common">Yeast</name>
    <name type="synonym">Pichia ciferrii</name>
    <dbReference type="NCBI Taxonomy" id="1206466"/>
    <lineage>
        <taxon>Eukaryota</taxon>
        <taxon>Fungi</taxon>
        <taxon>Dikarya</taxon>
        <taxon>Ascomycota</taxon>
        <taxon>Saccharomycotina</taxon>
        <taxon>Saccharomycetes</taxon>
        <taxon>Phaffomycetales</taxon>
        <taxon>Wickerhamomycetaceae</taxon>
        <taxon>Wickerhamomyces</taxon>
    </lineage>
</organism>
<comment type="caution">
    <text evidence="6">The sequence shown here is derived from an EMBL/GenBank/DDBJ whole genome shotgun (WGS) entry which is preliminary data.</text>
</comment>
<evidence type="ECO:0000256" key="1">
    <source>
        <dbReference type="ARBA" id="ARBA00009183"/>
    </source>
</evidence>
<dbReference type="Pfam" id="PF00743">
    <property type="entry name" value="FMO-like"/>
    <property type="match status" value="2"/>
</dbReference>
<dbReference type="InterPro" id="IPR020946">
    <property type="entry name" value="Flavin_mOase-like"/>
</dbReference>
<keyword evidence="6" id="KW-0503">Monooxygenase</keyword>
<sequence length="510" mass="57641">MTVESFDIKKIAIIGGGVAGIAALNELLHTSKDGISTFDNDDSNPAFEEIVLFERNDTLGGNWYYSNKSDPVFPSQDILNDGNYNKPETLDPPLKSIPNPNDLKLTSLDSPIIKKHDETVRWSNSAAYPALFSNIIAPLVRLPNGLKHYDSNGSRSINPFSTAGEIHKDLYKVVQENQLNKFIRFQTTVEKVEKSKGKWNLVLRKTDGIKDYWYQETFDAIITANGHYSVPFIPFIENLNQYNQSHPNTLLHTKGIKNFDQFQNQNVLIIGSHSSSVDVIKFLVGSSKSITVSRRTVKNTSGAGIEVIFEQPDLIIKPKIKEFDGSNVIFVDDSIGVYDKIIFATGYHFHYPFLKNQNLIQLGQIVDENSKFSLIKNLYLYAFSVDDPTFTTIGIQQSPYLFATIESQAAAIAGVWSNFSKLPSKEFQLEWLNQRNVAGDFHIYNVDTARENLADLCIKLAPKNRKHPFDILNVSKEEVQNGWEHVVRIYNLFKSGKLTYDKVIDLNNSK</sequence>
<dbReference type="SUPFAM" id="SSF51905">
    <property type="entry name" value="FAD/NAD(P)-binding domain"/>
    <property type="match status" value="1"/>
</dbReference>
<keyword evidence="7" id="KW-1185">Reference proteome</keyword>
<comment type="similarity">
    <text evidence="1">Belongs to the FMO family.</text>
</comment>
<evidence type="ECO:0000313" key="6">
    <source>
        <dbReference type="EMBL" id="CCH45530.1"/>
    </source>
</evidence>
<dbReference type="InterPro" id="IPR036188">
    <property type="entry name" value="FAD/NAD-bd_sf"/>
</dbReference>
<dbReference type="eggNOG" id="KOG1399">
    <property type="taxonomic scope" value="Eukaryota"/>
</dbReference>
<keyword evidence="5 6" id="KW-0560">Oxidoreductase</keyword>
<dbReference type="InterPro" id="IPR050346">
    <property type="entry name" value="FMO-like"/>
</dbReference>
<dbReference type="EMBL" id="CAIF01000198">
    <property type="protein sequence ID" value="CCH45530.1"/>
    <property type="molecule type" value="Genomic_DNA"/>
</dbReference>
<dbReference type="Proteomes" id="UP000009328">
    <property type="component" value="Unassembled WGS sequence"/>
</dbReference>
<name>K0KJU2_WICCF</name>
<evidence type="ECO:0000256" key="5">
    <source>
        <dbReference type="ARBA" id="ARBA00023002"/>
    </source>
</evidence>
<keyword evidence="3" id="KW-0274">FAD</keyword>
<evidence type="ECO:0000256" key="2">
    <source>
        <dbReference type="ARBA" id="ARBA00022630"/>
    </source>
</evidence>
<dbReference type="STRING" id="1206466.K0KJU2"/>
<evidence type="ECO:0000256" key="3">
    <source>
        <dbReference type="ARBA" id="ARBA00022827"/>
    </source>
</evidence>
<evidence type="ECO:0000313" key="7">
    <source>
        <dbReference type="Proteomes" id="UP000009328"/>
    </source>
</evidence>
<dbReference type="PIRSF" id="PIRSF000332">
    <property type="entry name" value="FMO"/>
    <property type="match status" value="1"/>
</dbReference>
<protein>
    <submittedName>
        <fullName evidence="6">Flavin-containing monooxygenase</fullName>
        <ecNumber evidence="6">1.8.-.-</ecNumber>
    </submittedName>
</protein>
<keyword evidence="2" id="KW-0285">Flavoprotein</keyword>
<dbReference type="Gene3D" id="3.50.50.60">
    <property type="entry name" value="FAD/NAD(P)-binding domain"/>
    <property type="match status" value="2"/>
</dbReference>
<dbReference type="GO" id="GO:0050661">
    <property type="term" value="F:NADP binding"/>
    <property type="evidence" value="ECO:0007669"/>
    <property type="project" value="InterPro"/>
</dbReference>
<dbReference type="GO" id="GO:0050660">
    <property type="term" value="F:flavin adenine dinucleotide binding"/>
    <property type="evidence" value="ECO:0007669"/>
    <property type="project" value="InterPro"/>
</dbReference>
<accession>K0KJU2</accession>
<dbReference type="InParanoid" id="K0KJU2"/>
<reference evidence="6 7" key="1">
    <citation type="journal article" date="2012" name="Eukaryot. Cell">
        <title>Draft genome sequence of Wickerhamomyces ciferrii NRRL Y-1031 F-60-10.</title>
        <authorList>
            <person name="Schneider J."/>
            <person name="Andrea H."/>
            <person name="Blom J."/>
            <person name="Jaenicke S."/>
            <person name="Ruckert C."/>
            <person name="Schorsch C."/>
            <person name="Szczepanowski R."/>
            <person name="Farwick M."/>
            <person name="Goesmann A."/>
            <person name="Puhler A."/>
            <person name="Schaffer S."/>
            <person name="Tauch A."/>
            <person name="Kohler T."/>
            <person name="Brinkrolf K."/>
        </authorList>
    </citation>
    <scope>NUCLEOTIDE SEQUENCE [LARGE SCALE GENOMIC DNA]</scope>
    <source>
        <strain evidence="7">ATCC 14091 / BCRC 22168 / CBS 111 / JCM 3599 / NBRC 0793 / NRRL Y-1031 F-60-10</strain>
    </source>
</reference>
<dbReference type="HOGENOM" id="CLU_006909_5_3_1"/>
<dbReference type="PANTHER" id="PTHR23023">
    <property type="entry name" value="DIMETHYLANILINE MONOOXYGENASE"/>
    <property type="match status" value="1"/>
</dbReference>
<gene>
    <name evidence="6" type="ORF">BN7_5112</name>
</gene>
<evidence type="ECO:0000256" key="4">
    <source>
        <dbReference type="ARBA" id="ARBA00022857"/>
    </source>
</evidence>